<dbReference type="SUPFAM" id="SSF53335">
    <property type="entry name" value="S-adenosyl-L-methionine-dependent methyltransferases"/>
    <property type="match status" value="1"/>
</dbReference>
<gene>
    <name evidence="2" type="ORF">A3A69_01400</name>
</gene>
<dbReference type="PANTHER" id="PTHR43317">
    <property type="entry name" value="THERMOSPERMINE SYNTHASE ACAULIS5"/>
    <property type="match status" value="1"/>
</dbReference>
<evidence type="ECO:0000313" key="2">
    <source>
        <dbReference type="EMBL" id="OGC48465.1"/>
    </source>
</evidence>
<organism evidence="2 3">
    <name type="scientific">candidate division WWE3 bacterium RIFCSPLOWO2_01_FULL_37_15</name>
    <dbReference type="NCBI Taxonomy" id="1802622"/>
    <lineage>
        <taxon>Bacteria</taxon>
        <taxon>Katanobacteria</taxon>
    </lineage>
</organism>
<evidence type="ECO:0000256" key="1">
    <source>
        <dbReference type="ARBA" id="ARBA00023115"/>
    </source>
</evidence>
<evidence type="ECO:0008006" key="4">
    <source>
        <dbReference type="Google" id="ProtNLM"/>
    </source>
</evidence>
<evidence type="ECO:0000313" key="3">
    <source>
        <dbReference type="Proteomes" id="UP000177458"/>
    </source>
</evidence>
<name>A0A1F4UU39_UNCKA</name>
<dbReference type="EMBL" id="MEVF01000041">
    <property type="protein sequence ID" value="OGC48465.1"/>
    <property type="molecule type" value="Genomic_DNA"/>
</dbReference>
<keyword evidence="1" id="KW-0620">Polyamine biosynthesis</keyword>
<dbReference type="Pfam" id="PF01564">
    <property type="entry name" value="Spermine_synth"/>
    <property type="match status" value="1"/>
</dbReference>
<reference evidence="2 3" key="1">
    <citation type="journal article" date="2016" name="Nat. Commun.">
        <title>Thousands of microbial genomes shed light on interconnected biogeochemical processes in an aquifer system.</title>
        <authorList>
            <person name="Anantharaman K."/>
            <person name="Brown C.T."/>
            <person name="Hug L.A."/>
            <person name="Sharon I."/>
            <person name="Castelle C.J."/>
            <person name="Probst A.J."/>
            <person name="Thomas B.C."/>
            <person name="Singh A."/>
            <person name="Wilkins M.J."/>
            <person name="Karaoz U."/>
            <person name="Brodie E.L."/>
            <person name="Williams K.H."/>
            <person name="Hubbard S.S."/>
            <person name="Banfield J.F."/>
        </authorList>
    </citation>
    <scope>NUCLEOTIDE SEQUENCE [LARGE SCALE GENOMIC DNA]</scope>
</reference>
<dbReference type="GO" id="GO:0006596">
    <property type="term" value="P:polyamine biosynthetic process"/>
    <property type="evidence" value="ECO:0007669"/>
    <property type="project" value="UniProtKB-KW"/>
</dbReference>
<comment type="caution">
    <text evidence="2">The sequence shown here is derived from an EMBL/GenBank/DDBJ whole genome shotgun (WGS) entry which is preliminary data.</text>
</comment>
<dbReference type="InterPro" id="IPR029063">
    <property type="entry name" value="SAM-dependent_MTases_sf"/>
</dbReference>
<dbReference type="AlphaFoldDB" id="A0A1F4UU39"/>
<dbReference type="CDD" id="cd02440">
    <property type="entry name" value="AdoMet_MTases"/>
    <property type="match status" value="1"/>
</dbReference>
<proteinExistence type="predicted"/>
<sequence>MNVLIHKLRNFFLTLSPEKTLFEGIGLYSKVRVTKTGDRLNLYTGENFLQTYYNTRVNPQGNYFDWYLILPWFSGIFQGNIESLLILGLGGGSQVKLFNQVYNVKNITGVEIDPLIISLGKQYFDLNETNLTTISIDAYSFFDTSRQKYSHIIVDNFKENVFDVNCQSPSFFEKIHKHLTTDGVLLLNKLKDDPSNANVKKELKDFFETVVEINISYNTFFIATDSAKAPKNAADVQHLLLKASELNKALKFFRLLKLQSINVI</sequence>
<dbReference type="Gene3D" id="3.40.50.150">
    <property type="entry name" value="Vaccinia Virus protein VP39"/>
    <property type="match status" value="1"/>
</dbReference>
<dbReference type="PANTHER" id="PTHR43317:SF1">
    <property type="entry name" value="THERMOSPERMINE SYNTHASE ACAULIS5"/>
    <property type="match status" value="1"/>
</dbReference>
<dbReference type="Proteomes" id="UP000177458">
    <property type="component" value="Unassembled WGS sequence"/>
</dbReference>
<accession>A0A1F4UU39</accession>
<protein>
    <recommendedName>
        <fullName evidence="4">PABS domain-containing protein</fullName>
    </recommendedName>
</protein>